<dbReference type="EMBL" id="VFPD01000001">
    <property type="protein sequence ID" value="TQM21043.1"/>
    <property type="molecule type" value="Genomic_DNA"/>
</dbReference>
<gene>
    <name evidence="1" type="ORF">FB551_0724</name>
</gene>
<dbReference type="RefSeq" id="WP_142015089.1">
    <property type="nucleotide sequence ID" value="NZ_VFPD01000001.1"/>
</dbReference>
<proteinExistence type="predicted"/>
<keyword evidence="2" id="KW-1185">Reference proteome</keyword>
<dbReference type="AlphaFoldDB" id="A0A543EHI1"/>
<name>A0A543EHI1_9FLAO</name>
<reference evidence="1 2" key="1">
    <citation type="submission" date="2019-06" db="EMBL/GenBank/DDBJ databases">
        <title>Sorghum-associated microbial communities from plants grown in Nebraska, USA.</title>
        <authorList>
            <person name="Schachtman D."/>
        </authorList>
    </citation>
    <scope>NUCLEOTIDE SEQUENCE [LARGE SCALE GENOMIC DNA]</scope>
    <source>
        <strain evidence="1 2">110</strain>
    </source>
</reference>
<sequence length="80" mass="9390">MKHKIINPNSNFALEIPDKKTSDKILQPHEEIDKSNIYWYAYAYSSPFMPMIDATLAFDELKKLVKKWLSRKNLSSKKNS</sequence>
<accession>A0A543EHI1</accession>
<evidence type="ECO:0000313" key="1">
    <source>
        <dbReference type="EMBL" id="TQM21043.1"/>
    </source>
</evidence>
<dbReference type="Proteomes" id="UP000316437">
    <property type="component" value="Unassembled WGS sequence"/>
</dbReference>
<organism evidence="1 2">
    <name type="scientific">Chryseobacterium aquifrigidense</name>
    <dbReference type="NCBI Taxonomy" id="558021"/>
    <lineage>
        <taxon>Bacteria</taxon>
        <taxon>Pseudomonadati</taxon>
        <taxon>Bacteroidota</taxon>
        <taxon>Flavobacteriia</taxon>
        <taxon>Flavobacteriales</taxon>
        <taxon>Weeksellaceae</taxon>
        <taxon>Chryseobacterium group</taxon>
        <taxon>Chryseobacterium</taxon>
    </lineage>
</organism>
<comment type="caution">
    <text evidence="1">The sequence shown here is derived from an EMBL/GenBank/DDBJ whole genome shotgun (WGS) entry which is preliminary data.</text>
</comment>
<protein>
    <submittedName>
        <fullName evidence="1">Uncharacterized protein</fullName>
    </submittedName>
</protein>
<evidence type="ECO:0000313" key="2">
    <source>
        <dbReference type="Proteomes" id="UP000316437"/>
    </source>
</evidence>